<dbReference type="RefSeq" id="WP_184055496.1">
    <property type="nucleotide sequence ID" value="NZ_JACIJK010000003.1"/>
</dbReference>
<dbReference type="PANTHER" id="PTHR46470">
    <property type="entry name" value="N-ACYLNEURAMINATE-9-PHOSPHATASE"/>
    <property type="match status" value="1"/>
</dbReference>
<evidence type="ECO:0000313" key="4">
    <source>
        <dbReference type="EMBL" id="MBB5714298.1"/>
    </source>
</evidence>
<dbReference type="InterPro" id="IPR051400">
    <property type="entry name" value="HAD-like_hydrolase"/>
</dbReference>
<dbReference type="Gene3D" id="3.40.50.1000">
    <property type="entry name" value="HAD superfamily/HAD-like"/>
    <property type="match status" value="1"/>
</dbReference>
<dbReference type="Pfam" id="PF00702">
    <property type="entry name" value="Hydrolase"/>
    <property type="match status" value="1"/>
</dbReference>
<protein>
    <submittedName>
        <fullName evidence="4">Putative hydrolase of the HAD superfamily</fullName>
    </submittedName>
</protein>
<dbReference type="GO" id="GO:0016791">
    <property type="term" value="F:phosphatase activity"/>
    <property type="evidence" value="ECO:0007669"/>
    <property type="project" value="TreeGrafter"/>
</dbReference>
<evidence type="ECO:0000256" key="3">
    <source>
        <dbReference type="ARBA" id="ARBA00022842"/>
    </source>
</evidence>
<sequence length="226" mass="25446">MPSFCDQEQIRRVVVFDLDDTLYLERDYAISGLAAVGVWAGCQLGLTGLGANMLARFQRGERTGIFDAALAELGHPASPDLIGSMLAVYRQHRPRISLTPDAAELLDDPPRETAFAIITDGYLDAQRRKLRALKVGRRGVRLAVCTDRWGRDAWKPNVRAFEHVQQAFGLGPDRYTYVADNPAKDFHAPLRLGWQTVRVMRPERLHQAIRPGDVEADRTILDLWQL</sequence>
<evidence type="ECO:0000313" key="5">
    <source>
        <dbReference type="Proteomes" id="UP000546200"/>
    </source>
</evidence>
<dbReference type="AlphaFoldDB" id="A0A7W9BC51"/>
<gene>
    <name evidence="4" type="ORF">FHS94_001129</name>
</gene>
<reference evidence="4 5" key="1">
    <citation type="submission" date="2020-08" db="EMBL/GenBank/DDBJ databases">
        <title>Genomic Encyclopedia of Type Strains, Phase IV (KMG-IV): sequencing the most valuable type-strain genomes for metagenomic binning, comparative biology and taxonomic classification.</title>
        <authorList>
            <person name="Goeker M."/>
        </authorList>
    </citation>
    <scope>NUCLEOTIDE SEQUENCE [LARGE SCALE GENOMIC DNA]</scope>
    <source>
        <strain evidence="4 5">DSM 100044</strain>
    </source>
</reference>
<keyword evidence="5" id="KW-1185">Reference proteome</keyword>
<accession>A0A7W9BC51</accession>
<keyword evidence="1" id="KW-0479">Metal-binding</keyword>
<evidence type="ECO:0000256" key="1">
    <source>
        <dbReference type="ARBA" id="ARBA00022723"/>
    </source>
</evidence>
<name>A0A7W9BC51_9SPHN</name>
<dbReference type="EMBL" id="JACIJK010000003">
    <property type="protein sequence ID" value="MBB5714298.1"/>
    <property type="molecule type" value="Genomic_DNA"/>
</dbReference>
<dbReference type="PANTHER" id="PTHR46470:SF2">
    <property type="entry name" value="GLYCERALDEHYDE 3-PHOSPHATE PHOSPHATASE"/>
    <property type="match status" value="1"/>
</dbReference>
<dbReference type="SUPFAM" id="SSF56784">
    <property type="entry name" value="HAD-like"/>
    <property type="match status" value="1"/>
</dbReference>
<dbReference type="GO" id="GO:0046872">
    <property type="term" value="F:metal ion binding"/>
    <property type="evidence" value="ECO:0007669"/>
    <property type="project" value="UniProtKB-KW"/>
</dbReference>
<dbReference type="InterPro" id="IPR036412">
    <property type="entry name" value="HAD-like_sf"/>
</dbReference>
<dbReference type="Gene3D" id="1.10.150.520">
    <property type="match status" value="1"/>
</dbReference>
<dbReference type="InterPro" id="IPR023214">
    <property type="entry name" value="HAD_sf"/>
</dbReference>
<proteinExistence type="predicted"/>
<dbReference type="Proteomes" id="UP000546200">
    <property type="component" value="Unassembled WGS sequence"/>
</dbReference>
<keyword evidence="3" id="KW-0460">Magnesium</keyword>
<evidence type="ECO:0000256" key="2">
    <source>
        <dbReference type="ARBA" id="ARBA00022801"/>
    </source>
</evidence>
<organism evidence="4 5">
    <name type="scientific">Sphingomonas aerophila</name>
    <dbReference type="NCBI Taxonomy" id="1344948"/>
    <lineage>
        <taxon>Bacteria</taxon>
        <taxon>Pseudomonadati</taxon>
        <taxon>Pseudomonadota</taxon>
        <taxon>Alphaproteobacteria</taxon>
        <taxon>Sphingomonadales</taxon>
        <taxon>Sphingomonadaceae</taxon>
        <taxon>Sphingomonas</taxon>
    </lineage>
</organism>
<comment type="caution">
    <text evidence="4">The sequence shown here is derived from an EMBL/GenBank/DDBJ whole genome shotgun (WGS) entry which is preliminary data.</text>
</comment>
<keyword evidence="2 4" id="KW-0378">Hydrolase</keyword>